<name>A0A3S4DI42_9BRAD</name>
<dbReference type="PANTHER" id="PTHR43179">
    <property type="entry name" value="RHAMNOSYLTRANSFERASE WBBL"/>
    <property type="match status" value="1"/>
</dbReference>
<proteinExistence type="predicted"/>
<reference evidence="3" key="1">
    <citation type="submission" date="2018-10" db="EMBL/GenBank/DDBJ databases">
        <authorList>
            <person name="Peiro R."/>
            <person name="Begona"/>
            <person name="Cbmso G."/>
            <person name="Lopez M."/>
            <person name="Gonzalez S."/>
            <person name="Sacristan E."/>
            <person name="Castillo E."/>
        </authorList>
    </citation>
    <scope>NUCLEOTIDE SEQUENCE [LARGE SCALE GENOMIC DNA]</scope>
</reference>
<protein>
    <submittedName>
        <fullName evidence="2">N-acetylglucosaminyl-diphospho-decaprenol L-rhamnosyltransferase</fullName>
    </submittedName>
</protein>
<evidence type="ECO:0000313" key="2">
    <source>
        <dbReference type="EMBL" id="VCU10928.1"/>
    </source>
</evidence>
<dbReference type="AlphaFoldDB" id="A0A3S4DI42"/>
<sequence length="684" mass="75750">MLGRLAGGQRTRPPAAPSDPTPTECSTEDLAPIDDDRSLVRRSGLFDGAWYLARNPDVAAAGLDPFEHFMAFGAREGRDPGPQFDMRGYLGSRPELATGTINPLAQFLRTHGTEGSIADRLYDAWVTAYDTLGEADRAVFRDAVEHLTVRPEITVIVPAAGDEAAAIERTLDSLVRQFYPHWELRVAVPAACNADVVAMAARRGEPRLRIITASDANVANLANAALAATEAPFVLRLAPGDVLSEHALYWLVDALAQNPDADLVYADEDRIDAAGHRHDSHFKPDWNPALLLAHDYVGRPVLYRRTLIEVVGGFRSGLVEHADHDLLLRCSEHTTPSRIHHVPRVLCHRGAEEHGADPVWEIGARVVAEHLERRGITADVRPGPGGAYQVAYRSRAPLPRVSIVMPSGCKLHLVEPCLRHLLERTTYPDYEVLLVVNEIRHWVPEQARFLATLRHDPRVRVLTYPDRPFNFSWINNWAMGQAEGSVVCLMNDDIEVTTPDWLERFVARLRLDGVGGVGPMLYYPNDTVQQAGVVLGLGGLAAHAFVGLPRGEAGYRGRAALEQDLSCVTAACLALRREVIDAVGGFDETLAIAFNDVDLCIRVREAGWRILWTPDVWFYHHESATIGPHNADRQQDFDREARQVRERWAAVLSHDPAYNPNLSITSQHFAPAFPPRIARLPTMC</sequence>
<keyword evidence="3" id="KW-1185">Reference proteome</keyword>
<dbReference type="InterPro" id="IPR029044">
    <property type="entry name" value="Nucleotide-diphossugar_trans"/>
</dbReference>
<dbReference type="SUPFAM" id="SSF53448">
    <property type="entry name" value="Nucleotide-diphospho-sugar transferases"/>
    <property type="match status" value="2"/>
</dbReference>
<accession>A0A3S4DI42</accession>
<evidence type="ECO:0000256" key="1">
    <source>
        <dbReference type="SAM" id="MobiDB-lite"/>
    </source>
</evidence>
<organism evidence="2 3">
    <name type="scientific">Rhodoplanes serenus</name>
    <dbReference type="NCBI Taxonomy" id="200615"/>
    <lineage>
        <taxon>Bacteria</taxon>
        <taxon>Pseudomonadati</taxon>
        <taxon>Pseudomonadota</taxon>
        <taxon>Alphaproteobacteria</taxon>
        <taxon>Hyphomicrobiales</taxon>
        <taxon>Nitrobacteraceae</taxon>
        <taxon>Rhodoplanes</taxon>
    </lineage>
</organism>
<dbReference type="PANTHER" id="PTHR43179:SF7">
    <property type="entry name" value="RHAMNOSYLTRANSFERASE WBBL"/>
    <property type="match status" value="1"/>
</dbReference>
<feature type="region of interest" description="Disordered" evidence="1">
    <location>
        <begin position="1"/>
        <end position="30"/>
    </location>
</feature>
<comment type="caution">
    <text evidence="2">The sequence shown here is derived from an EMBL/GenBank/DDBJ whole genome shotgun (WGS) entry which is preliminary data.</text>
</comment>
<dbReference type="EMBL" id="UWOC01000182">
    <property type="protein sequence ID" value="VCU10928.1"/>
    <property type="molecule type" value="Genomic_DNA"/>
</dbReference>
<dbReference type="Gene3D" id="3.90.550.10">
    <property type="entry name" value="Spore Coat Polysaccharide Biosynthesis Protein SpsA, Chain A"/>
    <property type="match status" value="2"/>
</dbReference>
<dbReference type="Proteomes" id="UP000289200">
    <property type="component" value="Unassembled WGS sequence"/>
</dbReference>
<dbReference type="Pfam" id="PF13641">
    <property type="entry name" value="Glyco_tranf_2_3"/>
    <property type="match status" value="1"/>
</dbReference>
<evidence type="ECO:0000313" key="3">
    <source>
        <dbReference type="Proteomes" id="UP000289200"/>
    </source>
</evidence>
<gene>
    <name evidence="2" type="primary">wbbL_3</name>
    <name evidence="2" type="ORF">RHODGE_RHODGE_04132</name>
</gene>